<protein>
    <recommendedName>
        <fullName evidence="4">Cytochrome c domain-containing protein</fullName>
    </recommendedName>
</protein>
<feature type="compositionally biased region" description="Basic and acidic residues" evidence="1">
    <location>
        <begin position="125"/>
        <end position="136"/>
    </location>
</feature>
<sequence>MTRLVCALVATAVLTGISVRPASAIKQFQDEWMKIYVDDSSNKEFVEAAKEAKCFICHQGKKKSNHNPYGIHLVPLLTKKDKKDVEKITKAIKDVGAKHSDAKDKSSPTYDKIIAGGKLPGGTLEEAKKEPSKAAK</sequence>
<comment type="caution">
    <text evidence="2">The sequence shown here is derived from an EMBL/GenBank/DDBJ whole genome shotgun (WGS) entry which is preliminary data.</text>
</comment>
<evidence type="ECO:0008006" key="4">
    <source>
        <dbReference type="Google" id="ProtNLM"/>
    </source>
</evidence>
<proteinExistence type="predicted"/>
<dbReference type="AlphaFoldDB" id="A0A5C5VJ56"/>
<accession>A0A5C5VJ56</accession>
<feature type="region of interest" description="Disordered" evidence="1">
    <location>
        <begin position="96"/>
        <end position="136"/>
    </location>
</feature>
<dbReference type="OrthoDB" id="286143at2"/>
<dbReference type="Proteomes" id="UP000316714">
    <property type="component" value="Unassembled WGS sequence"/>
</dbReference>
<evidence type="ECO:0000313" key="2">
    <source>
        <dbReference type="EMBL" id="TWT37997.1"/>
    </source>
</evidence>
<reference evidence="2 3" key="1">
    <citation type="submission" date="2019-02" db="EMBL/GenBank/DDBJ databases">
        <title>Deep-cultivation of Planctomycetes and their phenomic and genomic characterization uncovers novel biology.</title>
        <authorList>
            <person name="Wiegand S."/>
            <person name="Jogler M."/>
            <person name="Boedeker C."/>
            <person name="Pinto D."/>
            <person name="Vollmers J."/>
            <person name="Rivas-Marin E."/>
            <person name="Kohn T."/>
            <person name="Peeters S.H."/>
            <person name="Heuer A."/>
            <person name="Rast P."/>
            <person name="Oberbeckmann S."/>
            <person name="Bunk B."/>
            <person name="Jeske O."/>
            <person name="Meyerdierks A."/>
            <person name="Storesund J.E."/>
            <person name="Kallscheuer N."/>
            <person name="Luecker S."/>
            <person name="Lage O.M."/>
            <person name="Pohl T."/>
            <person name="Merkel B.J."/>
            <person name="Hornburger P."/>
            <person name="Mueller R.-W."/>
            <person name="Bruemmer F."/>
            <person name="Labrenz M."/>
            <person name="Spormann A.M."/>
            <person name="Op Den Camp H."/>
            <person name="Overmann J."/>
            <person name="Amann R."/>
            <person name="Jetten M.S.M."/>
            <person name="Mascher T."/>
            <person name="Medema M.H."/>
            <person name="Devos D.P."/>
            <person name="Kaster A.-K."/>
            <person name="Ovreas L."/>
            <person name="Rohde M."/>
            <person name="Galperin M.Y."/>
            <person name="Jogler C."/>
        </authorList>
    </citation>
    <scope>NUCLEOTIDE SEQUENCE [LARGE SCALE GENOMIC DNA]</scope>
    <source>
        <strain evidence="2 3">KOR34</strain>
    </source>
</reference>
<feature type="compositionally biased region" description="Basic and acidic residues" evidence="1">
    <location>
        <begin position="96"/>
        <end position="106"/>
    </location>
</feature>
<evidence type="ECO:0000313" key="3">
    <source>
        <dbReference type="Proteomes" id="UP000316714"/>
    </source>
</evidence>
<dbReference type="RefSeq" id="WP_146565291.1">
    <property type="nucleotide sequence ID" value="NZ_SIHJ01000001.1"/>
</dbReference>
<evidence type="ECO:0000256" key="1">
    <source>
        <dbReference type="SAM" id="MobiDB-lite"/>
    </source>
</evidence>
<name>A0A5C5VJ56_9BACT</name>
<dbReference type="EMBL" id="SIHJ01000001">
    <property type="protein sequence ID" value="TWT37997.1"/>
    <property type="molecule type" value="Genomic_DNA"/>
</dbReference>
<gene>
    <name evidence="2" type="ORF">KOR34_29640</name>
</gene>
<organism evidence="2 3">
    <name type="scientific">Posidoniimonas corsicana</name>
    <dbReference type="NCBI Taxonomy" id="1938618"/>
    <lineage>
        <taxon>Bacteria</taxon>
        <taxon>Pseudomonadati</taxon>
        <taxon>Planctomycetota</taxon>
        <taxon>Planctomycetia</taxon>
        <taxon>Pirellulales</taxon>
        <taxon>Lacipirellulaceae</taxon>
        <taxon>Posidoniimonas</taxon>
    </lineage>
</organism>
<keyword evidence="3" id="KW-1185">Reference proteome</keyword>